<feature type="domain" description="Mur ligase central" evidence="5">
    <location>
        <begin position="99"/>
        <end position="285"/>
    </location>
</feature>
<dbReference type="AlphaFoldDB" id="A0A1I6G136"/>
<dbReference type="Proteomes" id="UP000199478">
    <property type="component" value="Unassembled WGS sequence"/>
</dbReference>
<dbReference type="InterPro" id="IPR035911">
    <property type="entry name" value="MurE/MurF_N"/>
</dbReference>
<dbReference type="PANTHER" id="PTHR43024">
    <property type="entry name" value="UDP-N-ACETYLMURAMOYL-TRIPEPTIDE--D-ALANYL-D-ALANINE LIGASE"/>
    <property type="match status" value="1"/>
</dbReference>
<keyword evidence="3" id="KW-0067">ATP-binding</keyword>
<evidence type="ECO:0000259" key="5">
    <source>
        <dbReference type="Pfam" id="PF08245"/>
    </source>
</evidence>
<dbReference type="InterPro" id="IPR004101">
    <property type="entry name" value="Mur_ligase_C"/>
</dbReference>
<evidence type="ECO:0000256" key="3">
    <source>
        <dbReference type="ARBA" id="ARBA00022840"/>
    </source>
</evidence>
<protein>
    <submittedName>
        <fullName evidence="6">UDP-N-acetylmuramoyl-tripeptide--D-alanyl-D-alanine ligase</fullName>
    </submittedName>
</protein>
<evidence type="ECO:0000259" key="4">
    <source>
        <dbReference type="Pfam" id="PF02875"/>
    </source>
</evidence>
<sequence>MTALWAGDDVIGATGGQGPDGWQATGISINADDTQPGDLFIAVQGDARTAFANGAVAALVVEALDDLAQPQIIVADTLAALDDLARAARFRSAAKIVAVTGSVGKASTIAMVQVILGGQGICHARPARYQNRLDVALWLATLPPLADYAVVKIGADQPGDIARLTRLTQPHAALVTRIAPEHLAAFGSLSAIADEKAAIFQGLAPGGCGVFHGDDQHAKQMRKSVGRARHLRFGGAGNDWSLQRVKLGEAVTVVMANGCGQDYLFKLGVPGRHFAMNALGALAAATAVGADPVTATLDLAQWTPPVGRGTRETIVLDPANDGETLCLIDDALNANPTSVATSFEVIASATPRNNVGRIVKGRRIAIIGDMADLGPQSARMHGELAQCDHIQAIDQIHCIGPQIYHLWRALPLHQRGQWAQSAADFAPHVSKLVDAGDVVLVKGAAGSKTFLVVDAIRKLGHRRPLEE</sequence>
<dbReference type="Gene3D" id="3.40.1390.10">
    <property type="entry name" value="MurE/MurF, N-terminal domain"/>
    <property type="match status" value="1"/>
</dbReference>
<evidence type="ECO:0000256" key="1">
    <source>
        <dbReference type="ARBA" id="ARBA00022598"/>
    </source>
</evidence>
<keyword evidence="7" id="KW-1185">Reference proteome</keyword>
<reference evidence="7" key="1">
    <citation type="submission" date="2016-10" db="EMBL/GenBank/DDBJ databases">
        <authorList>
            <person name="Varghese N."/>
            <person name="Submissions S."/>
        </authorList>
    </citation>
    <scope>NUCLEOTIDE SEQUENCE [LARGE SCALE GENOMIC DNA]</scope>
    <source>
        <strain evidence="7">DSM 26879</strain>
    </source>
</reference>
<dbReference type="Gene3D" id="3.40.1190.10">
    <property type="entry name" value="Mur-like, catalytic domain"/>
    <property type="match status" value="1"/>
</dbReference>
<dbReference type="RefSeq" id="WP_090196922.1">
    <property type="nucleotide sequence ID" value="NZ_FOYP01000001.1"/>
</dbReference>
<keyword evidence="1 6" id="KW-0436">Ligase</keyword>
<accession>A0A1I6G136</accession>
<dbReference type="STRING" id="390270.SAMN04488005_0890"/>
<organism evidence="6 7">
    <name type="scientific">Yoonia tamlensis</name>
    <dbReference type="NCBI Taxonomy" id="390270"/>
    <lineage>
        <taxon>Bacteria</taxon>
        <taxon>Pseudomonadati</taxon>
        <taxon>Pseudomonadota</taxon>
        <taxon>Alphaproteobacteria</taxon>
        <taxon>Rhodobacterales</taxon>
        <taxon>Paracoccaceae</taxon>
        <taxon>Yoonia</taxon>
    </lineage>
</organism>
<name>A0A1I6G136_9RHOB</name>
<evidence type="ECO:0000256" key="2">
    <source>
        <dbReference type="ARBA" id="ARBA00022741"/>
    </source>
</evidence>
<dbReference type="Pfam" id="PF02875">
    <property type="entry name" value="Mur_ligase_C"/>
    <property type="match status" value="1"/>
</dbReference>
<proteinExistence type="predicted"/>
<dbReference type="GO" id="GO:0005524">
    <property type="term" value="F:ATP binding"/>
    <property type="evidence" value="ECO:0007669"/>
    <property type="project" value="UniProtKB-KW"/>
</dbReference>
<dbReference type="PANTHER" id="PTHR43024:SF1">
    <property type="entry name" value="UDP-N-ACETYLMURAMOYL-TRIPEPTIDE--D-ALANYL-D-ALANINE LIGASE"/>
    <property type="match status" value="1"/>
</dbReference>
<dbReference type="InterPro" id="IPR051046">
    <property type="entry name" value="MurCDEF_CellWall_CoF430Synth"/>
</dbReference>
<evidence type="ECO:0000313" key="6">
    <source>
        <dbReference type="EMBL" id="SFR35898.1"/>
    </source>
</evidence>
<feature type="domain" description="Mur ligase C-terminal" evidence="4">
    <location>
        <begin position="326"/>
        <end position="444"/>
    </location>
</feature>
<dbReference type="InterPro" id="IPR013221">
    <property type="entry name" value="Mur_ligase_cen"/>
</dbReference>
<dbReference type="SUPFAM" id="SSF53244">
    <property type="entry name" value="MurD-like peptide ligases, peptide-binding domain"/>
    <property type="match status" value="1"/>
</dbReference>
<dbReference type="EMBL" id="FOYP01000001">
    <property type="protein sequence ID" value="SFR35898.1"/>
    <property type="molecule type" value="Genomic_DNA"/>
</dbReference>
<gene>
    <name evidence="6" type="ORF">SAMN04488005_0890</name>
</gene>
<dbReference type="Gene3D" id="3.90.190.20">
    <property type="entry name" value="Mur ligase, C-terminal domain"/>
    <property type="match status" value="1"/>
</dbReference>
<dbReference type="GO" id="GO:0016881">
    <property type="term" value="F:acid-amino acid ligase activity"/>
    <property type="evidence" value="ECO:0007669"/>
    <property type="project" value="InterPro"/>
</dbReference>
<dbReference type="SUPFAM" id="SSF53623">
    <property type="entry name" value="MurD-like peptide ligases, catalytic domain"/>
    <property type="match status" value="1"/>
</dbReference>
<evidence type="ECO:0000313" key="7">
    <source>
        <dbReference type="Proteomes" id="UP000199478"/>
    </source>
</evidence>
<dbReference type="SUPFAM" id="SSF63418">
    <property type="entry name" value="MurE/MurF N-terminal domain"/>
    <property type="match status" value="1"/>
</dbReference>
<dbReference type="Pfam" id="PF08245">
    <property type="entry name" value="Mur_ligase_M"/>
    <property type="match status" value="1"/>
</dbReference>
<dbReference type="InterPro" id="IPR036615">
    <property type="entry name" value="Mur_ligase_C_dom_sf"/>
</dbReference>
<dbReference type="OrthoDB" id="9800958at2"/>
<dbReference type="InterPro" id="IPR036565">
    <property type="entry name" value="Mur-like_cat_sf"/>
</dbReference>
<keyword evidence="2" id="KW-0547">Nucleotide-binding</keyword>